<dbReference type="InterPro" id="IPR011989">
    <property type="entry name" value="ARM-like"/>
</dbReference>
<sequence length="192" mass="20959">MVTARLHKEFLDVHLRAVLPRLPNLLAPGIRDSGKSVCNNAIWATIESDRLLSAAGLPSQELLILGQALQDAMSSKSNRHEQQGRMACTAWAFLAGRLPEVAQNLEVVLQPWLQAMRLGSDEQDSKAWKGLCAAAESQPEVLVRHLDILKNTIASLRGLRASCSGWVLSISFAAFYGETPQNSAASLIEVYL</sequence>
<name>A0A812KYQ4_9DINO</name>
<keyword evidence="2" id="KW-1185">Reference proteome</keyword>
<evidence type="ECO:0000313" key="2">
    <source>
        <dbReference type="Proteomes" id="UP000604046"/>
    </source>
</evidence>
<gene>
    <name evidence="1" type="ORF">SNAT2548_LOCUS10031</name>
</gene>
<protein>
    <submittedName>
        <fullName evidence="1">Uncharacterized protein</fullName>
    </submittedName>
</protein>
<dbReference type="AlphaFoldDB" id="A0A812KYQ4"/>
<dbReference type="Proteomes" id="UP000604046">
    <property type="component" value="Unassembled WGS sequence"/>
</dbReference>
<evidence type="ECO:0000313" key="1">
    <source>
        <dbReference type="EMBL" id="CAE7235338.1"/>
    </source>
</evidence>
<reference evidence="1" key="1">
    <citation type="submission" date="2021-02" db="EMBL/GenBank/DDBJ databases">
        <authorList>
            <person name="Dougan E. K."/>
            <person name="Rhodes N."/>
            <person name="Thang M."/>
            <person name="Chan C."/>
        </authorList>
    </citation>
    <scope>NUCLEOTIDE SEQUENCE</scope>
</reference>
<proteinExistence type="predicted"/>
<dbReference type="EMBL" id="CAJNDS010000805">
    <property type="protein sequence ID" value="CAE7235338.1"/>
    <property type="molecule type" value="Genomic_DNA"/>
</dbReference>
<comment type="caution">
    <text evidence="1">The sequence shown here is derived from an EMBL/GenBank/DDBJ whole genome shotgun (WGS) entry which is preliminary data.</text>
</comment>
<accession>A0A812KYQ4</accession>
<organism evidence="1 2">
    <name type="scientific">Symbiodinium natans</name>
    <dbReference type="NCBI Taxonomy" id="878477"/>
    <lineage>
        <taxon>Eukaryota</taxon>
        <taxon>Sar</taxon>
        <taxon>Alveolata</taxon>
        <taxon>Dinophyceae</taxon>
        <taxon>Suessiales</taxon>
        <taxon>Symbiodiniaceae</taxon>
        <taxon>Symbiodinium</taxon>
    </lineage>
</organism>
<dbReference type="Gene3D" id="1.25.10.10">
    <property type="entry name" value="Leucine-rich Repeat Variant"/>
    <property type="match status" value="1"/>
</dbReference>